<evidence type="ECO:0000259" key="2">
    <source>
        <dbReference type="Pfam" id="PF00149"/>
    </source>
</evidence>
<dbReference type="OrthoDB" id="27234at2759"/>
<evidence type="ECO:0000256" key="1">
    <source>
        <dbReference type="SAM" id="Phobius"/>
    </source>
</evidence>
<comment type="caution">
    <text evidence="5">The sequence shown here is derived from an EMBL/GenBank/DDBJ whole genome shotgun (WGS) entry which is preliminary data.</text>
</comment>
<sequence>MAVSRSSATASEHRFDVDINGSGGTRASEALDDLVWVVQFSDLHFSVHHPDRAQDFRDVAASTLAFVRPSLVLLTGDLTDGKSFDMLTMKQNEEEWVEYKKVMQEVSTKSGLDKNSFYDVRGNHDNFGVPLVDGPSDFFPKYSINGELQRNRKVNSLAIQTSRRKLVFVGIDSTMSSGLRGPTNVFGHPTDELLAEISSQLSQFESDIPVTKLAFGHFPLSFTSASESGRFLKDIFIKHSLDVYVCGHLHTKFGKNLKRYHHAGLYSNNLFQFNGHRQVSKDSACCDGFWEFEMGDWRKNRAMRILALDAGRISFVDVNLNQGAQKSSIILPTFPLDSRFSFGKKSDDDPFPSTRTIRALVFWASPVSSVVAKIYDSSSGNLITVLEEPMKRLAGSLYIAPWNMRAFEDQSPERYLLQVVATDTSNRSVASELRPFSVTGIPAKIVWSWKEFLVMGCQWDSLYYAAFWGFYILTLTVAVLIFPLLSSPPYSSRRRSIISIWLGMAGYLVYLVVCPWLCGQAFTTDQERLYMTYRGWVSGGKGKVEMMGSPDVMAVVLSHLCLVVFPAVVVITGLAAERSVHHHAYLVSQSSKKNDDWESTTRYEGNNRWFRKFLLAVTLVILWKHYKNCRALVKAFDMNPAVHFPVYSFALPLLLVYTIWN</sequence>
<dbReference type="Pfam" id="PF00149">
    <property type="entry name" value="Metallophos"/>
    <property type="match status" value="1"/>
</dbReference>
<keyword evidence="6" id="KW-1185">Reference proteome</keyword>
<proteinExistence type="predicted"/>
<dbReference type="GO" id="GO:0016787">
    <property type="term" value="F:hydrolase activity"/>
    <property type="evidence" value="ECO:0007669"/>
    <property type="project" value="InterPro"/>
</dbReference>
<keyword evidence="1" id="KW-0812">Transmembrane</keyword>
<evidence type="ECO:0000259" key="3">
    <source>
        <dbReference type="Pfam" id="PF24384"/>
    </source>
</evidence>
<name>S8E6G4_9LAMI</name>
<keyword evidence="1" id="KW-0472">Membrane</keyword>
<evidence type="ECO:0000259" key="4">
    <source>
        <dbReference type="Pfam" id="PF24394"/>
    </source>
</evidence>
<feature type="transmembrane region" description="Helical" evidence="1">
    <location>
        <begin position="552"/>
        <end position="576"/>
    </location>
</feature>
<dbReference type="Pfam" id="PF24394">
    <property type="entry name" value="TMEM62_C"/>
    <property type="match status" value="1"/>
</dbReference>
<protein>
    <submittedName>
        <fullName evidence="5">Uncharacterized protein</fullName>
    </submittedName>
</protein>
<feature type="transmembrane region" description="Helical" evidence="1">
    <location>
        <begin position="609"/>
        <end position="626"/>
    </location>
</feature>
<dbReference type="Gene3D" id="3.60.21.10">
    <property type="match status" value="1"/>
</dbReference>
<dbReference type="InterPro" id="IPR056230">
    <property type="entry name" value="TMEM62_C"/>
</dbReference>
<feature type="domain" description="TMEM62 C-terminal" evidence="4">
    <location>
        <begin position="497"/>
        <end position="645"/>
    </location>
</feature>
<feature type="transmembrane region" description="Helical" evidence="1">
    <location>
        <begin position="641"/>
        <end position="660"/>
    </location>
</feature>
<dbReference type="SUPFAM" id="SSF56300">
    <property type="entry name" value="Metallo-dependent phosphatases"/>
    <property type="match status" value="1"/>
</dbReference>
<dbReference type="Pfam" id="PF24384">
    <property type="entry name" value="Ig_TMM62"/>
    <property type="match status" value="1"/>
</dbReference>
<gene>
    <name evidence="5" type="ORF">M569_06798</name>
</gene>
<reference evidence="5 6" key="1">
    <citation type="journal article" date="2013" name="BMC Genomics">
        <title>The miniature genome of a carnivorous plant Genlisea aurea contains a low number of genes and short non-coding sequences.</title>
        <authorList>
            <person name="Leushkin E.V."/>
            <person name="Sutormin R.A."/>
            <person name="Nabieva E.R."/>
            <person name="Penin A.A."/>
            <person name="Kondrashov A.S."/>
            <person name="Logacheva M.D."/>
        </authorList>
    </citation>
    <scope>NUCLEOTIDE SEQUENCE [LARGE SCALE GENOMIC DNA]</scope>
</reference>
<dbReference type="InterPro" id="IPR029052">
    <property type="entry name" value="Metallo-depent_PP-like"/>
</dbReference>
<dbReference type="InterPro" id="IPR056229">
    <property type="entry name" value="Ig_TMM62"/>
</dbReference>
<dbReference type="Proteomes" id="UP000015453">
    <property type="component" value="Unassembled WGS sequence"/>
</dbReference>
<keyword evidence="1" id="KW-1133">Transmembrane helix</keyword>
<dbReference type="PANTHER" id="PTHR14795:SF0">
    <property type="entry name" value="TRANSMEMBRANE PROTEIN 62"/>
    <property type="match status" value="1"/>
</dbReference>
<dbReference type="EMBL" id="AUSU01002837">
    <property type="protein sequence ID" value="EPS67972.1"/>
    <property type="molecule type" value="Genomic_DNA"/>
</dbReference>
<feature type="domain" description="Calcineurin-like phosphoesterase" evidence="2">
    <location>
        <begin position="37"/>
        <end position="251"/>
    </location>
</feature>
<feature type="transmembrane region" description="Helical" evidence="1">
    <location>
        <begin position="497"/>
        <end position="522"/>
    </location>
</feature>
<dbReference type="InterPro" id="IPR004843">
    <property type="entry name" value="Calcineurin-like_PHP"/>
</dbReference>
<evidence type="ECO:0000313" key="6">
    <source>
        <dbReference type="Proteomes" id="UP000015453"/>
    </source>
</evidence>
<feature type="transmembrane region" description="Helical" evidence="1">
    <location>
        <begin position="462"/>
        <end position="485"/>
    </location>
</feature>
<accession>S8E6G4</accession>
<evidence type="ECO:0000313" key="5">
    <source>
        <dbReference type="EMBL" id="EPS67972.1"/>
    </source>
</evidence>
<dbReference type="AlphaFoldDB" id="S8E6G4"/>
<dbReference type="PANTHER" id="PTHR14795">
    <property type="entry name" value="HELICASE RELATED"/>
    <property type="match status" value="1"/>
</dbReference>
<feature type="domain" description="TMEM62 Ig-like" evidence="3">
    <location>
        <begin position="325"/>
        <end position="440"/>
    </location>
</feature>
<organism evidence="5 6">
    <name type="scientific">Genlisea aurea</name>
    <dbReference type="NCBI Taxonomy" id="192259"/>
    <lineage>
        <taxon>Eukaryota</taxon>
        <taxon>Viridiplantae</taxon>
        <taxon>Streptophyta</taxon>
        <taxon>Embryophyta</taxon>
        <taxon>Tracheophyta</taxon>
        <taxon>Spermatophyta</taxon>
        <taxon>Magnoliopsida</taxon>
        <taxon>eudicotyledons</taxon>
        <taxon>Gunneridae</taxon>
        <taxon>Pentapetalae</taxon>
        <taxon>asterids</taxon>
        <taxon>lamiids</taxon>
        <taxon>Lamiales</taxon>
        <taxon>Lentibulariaceae</taxon>
        <taxon>Genlisea</taxon>
    </lineage>
</organism>